<gene>
    <name evidence="2" type="ORF">AAE3_LOCUS3445</name>
</gene>
<dbReference type="GO" id="GO:0016491">
    <property type="term" value="F:oxidoreductase activity"/>
    <property type="evidence" value="ECO:0007669"/>
    <property type="project" value="UniProtKB-KW"/>
</dbReference>
<proteinExistence type="predicted"/>
<dbReference type="Proteomes" id="UP000467700">
    <property type="component" value="Unassembled WGS sequence"/>
</dbReference>
<reference evidence="2 3" key="1">
    <citation type="submission" date="2020-01" db="EMBL/GenBank/DDBJ databases">
        <authorList>
            <person name="Gupta K D."/>
        </authorList>
    </citation>
    <scope>NUCLEOTIDE SEQUENCE [LARGE SCALE GENOMIC DNA]</scope>
</reference>
<dbReference type="PANTHER" id="PTHR47534">
    <property type="entry name" value="YALI0E05731P"/>
    <property type="match status" value="1"/>
</dbReference>
<dbReference type="EMBL" id="CACVBS010000032">
    <property type="protein sequence ID" value="CAA7261263.1"/>
    <property type="molecule type" value="Genomic_DNA"/>
</dbReference>
<evidence type="ECO:0000256" key="1">
    <source>
        <dbReference type="ARBA" id="ARBA00023002"/>
    </source>
</evidence>
<accession>A0A8S0WG59</accession>
<sequence length="136" mass="15526">MGRVLCLCWERVWEKVDVDDLGMKTNYGWLPAMLETASYNDLMISEFAKREPTNGFTHMYPGSVNTAMVFPSNPILEVIIRIIHPILRLFLLNDSAQSTDHGDDIGLKKFPAADSMTPEELQKRLWNHTLQETSIS</sequence>
<comment type="caution">
    <text evidence="2">The sequence shown here is derived from an EMBL/GenBank/DDBJ whole genome shotgun (WGS) entry which is preliminary data.</text>
</comment>
<keyword evidence="3" id="KW-1185">Reference proteome</keyword>
<keyword evidence="1" id="KW-0560">Oxidoreductase</keyword>
<dbReference type="InterPro" id="IPR052228">
    <property type="entry name" value="Sec_Metab_Biosynth_Oxidored"/>
</dbReference>
<protein>
    <submittedName>
        <fullName evidence="2">Uncharacterized protein</fullName>
    </submittedName>
</protein>
<dbReference type="PANTHER" id="PTHR47534:SF3">
    <property type="entry name" value="ALCOHOL DEHYDROGENASE-LIKE C-TERMINAL DOMAIN-CONTAINING PROTEIN"/>
    <property type="match status" value="1"/>
</dbReference>
<evidence type="ECO:0000313" key="3">
    <source>
        <dbReference type="Proteomes" id="UP000467700"/>
    </source>
</evidence>
<organism evidence="2 3">
    <name type="scientific">Cyclocybe aegerita</name>
    <name type="common">Black poplar mushroom</name>
    <name type="synonym">Agrocybe aegerita</name>
    <dbReference type="NCBI Taxonomy" id="1973307"/>
    <lineage>
        <taxon>Eukaryota</taxon>
        <taxon>Fungi</taxon>
        <taxon>Dikarya</taxon>
        <taxon>Basidiomycota</taxon>
        <taxon>Agaricomycotina</taxon>
        <taxon>Agaricomycetes</taxon>
        <taxon>Agaricomycetidae</taxon>
        <taxon>Agaricales</taxon>
        <taxon>Agaricineae</taxon>
        <taxon>Bolbitiaceae</taxon>
        <taxon>Cyclocybe</taxon>
    </lineage>
</organism>
<dbReference type="AlphaFoldDB" id="A0A8S0WG59"/>
<name>A0A8S0WG59_CYCAE</name>
<evidence type="ECO:0000313" key="2">
    <source>
        <dbReference type="EMBL" id="CAA7261263.1"/>
    </source>
</evidence>
<dbReference type="OrthoDB" id="2898509at2759"/>